<sequence>MQDIPFVSSGYRFMVTEAPTMKMREVKGELQPAIDREGNQAFVVMLFAKPRPVEGRRPGKGEEIKVTLAADPGEGFDEGTYVELIDPVLNTWQTTGDDGRITGSGLWFKAMGLKPAGSGAAQRAA</sequence>
<organism evidence="1 2">
    <name type="scientific">Amycolatopsis mongoliensis</name>
    <dbReference type="NCBI Taxonomy" id="715475"/>
    <lineage>
        <taxon>Bacteria</taxon>
        <taxon>Bacillati</taxon>
        <taxon>Actinomycetota</taxon>
        <taxon>Actinomycetes</taxon>
        <taxon>Pseudonocardiales</taxon>
        <taxon>Pseudonocardiaceae</taxon>
        <taxon>Amycolatopsis</taxon>
    </lineage>
</organism>
<accession>A0A9Y2JKB9</accession>
<reference evidence="1 2" key="1">
    <citation type="submission" date="2023-06" db="EMBL/GenBank/DDBJ databases">
        <authorList>
            <person name="Oyuntsetseg B."/>
            <person name="Kim S.B."/>
        </authorList>
    </citation>
    <scope>NUCLEOTIDE SEQUENCE [LARGE SCALE GENOMIC DNA]</scope>
    <source>
        <strain evidence="1 2">4-36</strain>
    </source>
</reference>
<dbReference type="AlphaFoldDB" id="A0A9Y2JKB9"/>
<dbReference type="RefSeq" id="WP_285996545.1">
    <property type="nucleotide sequence ID" value="NZ_CP127295.1"/>
</dbReference>
<dbReference type="KEGG" id="amog:QRX60_39405"/>
<proteinExistence type="predicted"/>
<name>A0A9Y2JKB9_9PSEU</name>
<dbReference type="EMBL" id="CP127295">
    <property type="protein sequence ID" value="WIY00073.1"/>
    <property type="molecule type" value="Genomic_DNA"/>
</dbReference>
<dbReference type="Proteomes" id="UP001239397">
    <property type="component" value="Chromosome"/>
</dbReference>
<keyword evidence="2" id="KW-1185">Reference proteome</keyword>
<evidence type="ECO:0000313" key="1">
    <source>
        <dbReference type="EMBL" id="WIY00073.1"/>
    </source>
</evidence>
<protein>
    <submittedName>
        <fullName evidence="1">Uncharacterized protein</fullName>
    </submittedName>
</protein>
<gene>
    <name evidence="1" type="ORF">QRX60_39405</name>
</gene>
<evidence type="ECO:0000313" key="2">
    <source>
        <dbReference type="Proteomes" id="UP001239397"/>
    </source>
</evidence>